<dbReference type="InterPro" id="IPR013783">
    <property type="entry name" value="Ig-like_fold"/>
</dbReference>
<evidence type="ECO:0000256" key="1">
    <source>
        <dbReference type="SAM" id="SignalP"/>
    </source>
</evidence>
<evidence type="ECO:0000259" key="2">
    <source>
        <dbReference type="Pfam" id="PF07705"/>
    </source>
</evidence>
<gene>
    <name evidence="3" type="ORF">ACFSJC_19960</name>
</gene>
<keyword evidence="4" id="KW-1185">Reference proteome</keyword>
<organism evidence="3 4">
    <name type="scientific">Thiorhodococcus fuscus</name>
    <dbReference type="NCBI Taxonomy" id="527200"/>
    <lineage>
        <taxon>Bacteria</taxon>
        <taxon>Pseudomonadati</taxon>
        <taxon>Pseudomonadota</taxon>
        <taxon>Gammaproteobacteria</taxon>
        <taxon>Chromatiales</taxon>
        <taxon>Chromatiaceae</taxon>
        <taxon>Thiorhodococcus</taxon>
    </lineage>
</organism>
<comment type="caution">
    <text evidence="3">The sequence shown here is derived from an EMBL/GenBank/DDBJ whole genome shotgun (WGS) entry which is preliminary data.</text>
</comment>
<name>A0ABW4YEK7_9GAMM</name>
<feature type="signal peptide" evidence="1">
    <location>
        <begin position="1"/>
        <end position="37"/>
    </location>
</feature>
<feature type="non-terminal residue" evidence="3">
    <location>
        <position position="276"/>
    </location>
</feature>
<feature type="chain" id="PRO_5047541712" evidence="1">
    <location>
        <begin position="38"/>
        <end position="276"/>
    </location>
</feature>
<sequence>MNHSSIPARNRLAVLRMPARLVIAAMLASVCVGTALAASGPDLVISAVSAPASGPLEGEIPVTATLTNQGDATASPSLLLFFFSSDDTITLDDVQDGWGGCYMPELIPGASATCQDTAPIPAALTAGRYYLGAYADTQEIVAELDETNNGLAADHSTLITNALAEDYFLKVNAYYHGALGRAATPEELDTWGGVLLDNSGSVWKPAGGAGLQPYLSSLTNWGTDPVDAATAGARVDSVLTNLFGSADTIDVDIKTYYTQALVQGVIRERGLVNAIL</sequence>
<accession>A0ABW4YEK7</accession>
<evidence type="ECO:0000313" key="4">
    <source>
        <dbReference type="Proteomes" id="UP001597337"/>
    </source>
</evidence>
<feature type="domain" description="CARDB" evidence="2">
    <location>
        <begin position="41"/>
        <end position="152"/>
    </location>
</feature>
<dbReference type="Proteomes" id="UP001597337">
    <property type="component" value="Unassembled WGS sequence"/>
</dbReference>
<evidence type="ECO:0000313" key="3">
    <source>
        <dbReference type="EMBL" id="MFD2114127.1"/>
    </source>
</evidence>
<proteinExistence type="predicted"/>
<reference evidence="4" key="1">
    <citation type="journal article" date="2019" name="Int. J. Syst. Evol. Microbiol.">
        <title>The Global Catalogue of Microorganisms (GCM) 10K type strain sequencing project: providing services to taxonomists for standard genome sequencing and annotation.</title>
        <authorList>
            <consortium name="The Broad Institute Genomics Platform"/>
            <consortium name="The Broad Institute Genome Sequencing Center for Infectious Disease"/>
            <person name="Wu L."/>
            <person name="Ma J."/>
        </authorList>
    </citation>
    <scope>NUCLEOTIDE SEQUENCE [LARGE SCALE GENOMIC DNA]</scope>
    <source>
        <strain evidence="4">KACC 12597</strain>
    </source>
</reference>
<protein>
    <submittedName>
        <fullName evidence="3">CARDB domain-containing protein</fullName>
    </submittedName>
</protein>
<dbReference type="InterPro" id="IPR011635">
    <property type="entry name" value="CARDB"/>
</dbReference>
<dbReference type="RefSeq" id="WP_386029077.1">
    <property type="nucleotide sequence ID" value="NZ_JBHUHX010000066.1"/>
</dbReference>
<dbReference type="Pfam" id="PF07705">
    <property type="entry name" value="CARDB"/>
    <property type="match status" value="1"/>
</dbReference>
<keyword evidence="1" id="KW-0732">Signal</keyword>
<dbReference type="EMBL" id="JBHUHX010000066">
    <property type="protein sequence ID" value="MFD2114127.1"/>
    <property type="molecule type" value="Genomic_DNA"/>
</dbReference>
<dbReference type="Gene3D" id="2.60.40.10">
    <property type="entry name" value="Immunoglobulins"/>
    <property type="match status" value="1"/>
</dbReference>